<proteinExistence type="predicted"/>
<dbReference type="HOGENOM" id="CLU_1410226_0_0_1"/>
<keyword evidence="3" id="KW-1185">Reference proteome</keyword>
<dbReference type="EMBL" id="KB096081">
    <property type="protein sequence ID" value="ESO08301.1"/>
    <property type="molecule type" value="Genomic_DNA"/>
</dbReference>
<reference evidence="1 3" key="2">
    <citation type="journal article" date="2013" name="Nature">
        <title>Insights into bilaterian evolution from three spiralian genomes.</title>
        <authorList>
            <person name="Simakov O."/>
            <person name="Marletaz F."/>
            <person name="Cho S.J."/>
            <person name="Edsinger-Gonzales E."/>
            <person name="Havlak P."/>
            <person name="Hellsten U."/>
            <person name="Kuo D.H."/>
            <person name="Larsson T."/>
            <person name="Lv J."/>
            <person name="Arendt D."/>
            <person name="Savage R."/>
            <person name="Osoegawa K."/>
            <person name="de Jong P."/>
            <person name="Grimwood J."/>
            <person name="Chapman J.A."/>
            <person name="Shapiro H."/>
            <person name="Aerts A."/>
            <person name="Otillar R.P."/>
            <person name="Terry A.Y."/>
            <person name="Boore J.L."/>
            <person name="Grigoriev I.V."/>
            <person name="Lindberg D.R."/>
            <person name="Seaver E.C."/>
            <person name="Weisblat D.A."/>
            <person name="Putnam N.H."/>
            <person name="Rokhsar D.S."/>
        </authorList>
    </citation>
    <scope>NUCLEOTIDE SEQUENCE</scope>
</reference>
<dbReference type="EMBL" id="AMQM01009166">
    <property type="status" value="NOT_ANNOTATED_CDS"/>
    <property type="molecule type" value="Genomic_DNA"/>
</dbReference>
<reference evidence="2" key="3">
    <citation type="submission" date="2015-06" db="UniProtKB">
        <authorList>
            <consortium name="EnsemblMetazoa"/>
        </authorList>
    </citation>
    <scope>IDENTIFICATION</scope>
</reference>
<sequence length="193" mass="22461">MDRKIRTLLTKYGFLHPKADIDRFYISRNSGDRRLIEPESAYKRAVVGVSEYITQKSDKYIKLVFSHEKKREKNRHFDGYTALDSKSPYSSSRSGIKYAITSKNVKQVNSFNYLGSLITSDCKCDVDIKRRIAMTKNAYSKMKNVLTNSKIRLSTKLKLSGLVEVDGRQCPERMRHEKEKVRHGYKHRPLYLG</sequence>
<reference evidence="3" key="1">
    <citation type="submission" date="2012-12" db="EMBL/GenBank/DDBJ databases">
        <authorList>
            <person name="Hellsten U."/>
            <person name="Grimwood J."/>
            <person name="Chapman J.A."/>
            <person name="Shapiro H."/>
            <person name="Aerts A."/>
            <person name="Otillar R.P."/>
            <person name="Terry A.Y."/>
            <person name="Boore J.L."/>
            <person name="Simakov O."/>
            <person name="Marletaz F."/>
            <person name="Cho S.-J."/>
            <person name="Edsinger-Gonzales E."/>
            <person name="Havlak P."/>
            <person name="Kuo D.-H."/>
            <person name="Larsson T."/>
            <person name="Lv J."/>
            <person name="Arendt D."/>
            <person name="Savage R."/>
            <person name="Osoegawa K."/>
            <person name="de Jong P."/>
            <person name="Lindberg D.R."/>
            <person name="Seaver E.C."/>
            <person name="Weisblat D.A."/>
            <person name="Putnam N.H."/>
            <person name="Grigoriev I.V."/>
            <person name="Rokhsar D.S."/>
        </authorList>
    </citation>
    <scope>NUCLEOTIDE SEQUENCE</scope>
</reference>
<name>T1FKI3_HELRO</name>
<protein>
    <submittedName>
        <fullName evidence="1 2">Uncharacterized protein</fullName>
    </submittedName>
</protein>
<evidence type="ECO:0000313" key="2">
    <source>
        <dbReference type="EnsemblMetazoa" id="HelroP184060"/>
    </source>
</evidence>
<dbReference type="AlphaFoldDB" id="T1FKI3"/>
<dbReference type="Proteomes" id="UP000015101">
    <property type="component" value="Unassembled WGS sequence"/>
</dbReference>
<dbReference type="KEGG" id="hro:HELRODRAFT_184060"/>
<accession>T1FKI3</accession>
<dbReference type="GeneID" id="20209332"/>
<dbReference type="InParanoid" id="T1FKI3"/>
<evidence type="ECO:0000313" key="3">
    <source>
        <dbReference type="Proteomes" id="UP000015101"/>
    </source>
</evidence>
<evidence type="ECO:0000313" key="1">
    <source>
        <dbReference type="EMBL" id="ESO08301.1"/>
    </source>
</evidence>
<gene>
    <name evidence="2" type="primary">20209332</name>
    <name evidence="1" type="ORF">HELRODRAFT_184060</name>
</gene>
<dbReference type="CTD" id="20209332"/>
<dbReference type="OrthoDB" id="6736480at2759"/>
<dbReference type="EnsemblMetazoa" id="HelroT184060">
    <property type="protein sequence ID" value="HelroP184060"/>
    <property type="gene ID" value="HelroG184060"/>
</dbReference>
<dbReference type="RefSeq" id="XP_009013600.1">
    <property type="nucleotide sequence ID" value="XM_009015352.1"/>
</dbReference>
<organism evidence="2 3">
    <name type="scientific">Helobdella robusta</name>
    <name type="common">Californian leech</name>
    <dbReference type="NCBI Taxonomy" id="6412"/>
    <lineage>
        <taxon>Eukaryota</taxon>
        <taxon>Metazoa</taxon>
        <taxon>Spiralia</taxon>
        <taxon>Lophotrochozoa</taxon>
        <taxon>Annelida</taxon>
        <taxon>Clitellata</taxon>
        <taxon>Hirudinea</taxon>
        <taxon>Rhynchobdellida</taxon>
        <taxon>Glossiphoniidae</taxon>
        <taxon>Helobdella</taxon>
    </lineage>
</organism>